<feature type="domain" description="ABC transporter" evidence="6">
    <location>
        <begin position="2"/>
        <end position="250"/>
    </location>
</feature>
<dbReference type="AlphaFoldDB" id="A0A3A8H9S6"/>
<evidence type="ECO:0000313" key="8">
    <source>
        <dbReference type="EMBL" id="NOK39312.1"/>
    </source>
</evidence>
<dbReference type="InterPro" id="IPR003439">
    <property type="entry name" value="ABC_transporter-like_ATP-bd"/>
</dbReference>
<keyword evidence="10" id="KW-1185">Reference proteome</keyword>
<dbReference type="Proteomes" id="UP000528460">
    <property type="component" value="Unassembled WGS sequence"/>
</dbReference>
<comment type="similarity">
    <text evidence="4">Belongs to the ABC transporter superfamily. ABCF family. YbiT subfamily.</text>
</comment>
<evidence type="ECO:0000256" key="5">
    <source>
        <dbReference type="ARBA" id="ARBA00074044"/>
    </source>
</evidence>
<dbReference type="EMBL" id="JABFJV010000450">
    <property type="protein sequence ID" value="NOK39312.1"/>
    <property type="molecule type" value="Genomic_DNA"/>
</dbReference>
<evidence type="ECO:0000313" key="7">
    <source>
        <dbReference type="EMBL" id="NOK07687.1"/>
    </source>
</evidence>
<dbReference type="CDD" id="cd03221">
    <property type="entry name" value="ABCF_EF-3"/>
    <property type="match status" value="2"/>
</dbReference>
<dbReference type="Pfam" id="PF12848">
    <property type="entry name" value="ABC_tran_Xtn"/>
    <property type="match status" value="1"/>
</dbReference>
<name>A0A3A8H9S6_9BACT</name>
<gene>
    <name evidence="8" type="ORF">HMI49_39670</name>
    <name evidence="7" type="ORF">HNS30_01300</name>
</gene>
<dbReference type="InterPro" id="IPR027417">
    <property type="entry name" value="P-loop_NTPase"/>
</dbReference>
<dbReference type="PANTHER" id="PTHR42855">
    <property type="entry name" value="ABC TRANSPORTER ATP-BINDING SUBUNIT"/>
    <property type="match status" value="1"/>
</dbReference>
<dbReference type="GO" id="GO:0016887">
    <property type="term" value="F:ATP hydrolysis activity"/>
    <property type="evidence" value="ECO:0007669"/>
    <property type="project" value="InterPro"/>
</dbReference>
<keyword evidence="3 8" id="KW-0067">ATP-binding</keyword>
<dbReference type="PROSITE" id="PS50893">
    <property type="entry name" value="ABC_TRANSPORTER_2"/>
    <property type="match status" value="2"/>
</dbReference>
<dbReference type="InterPro" id="IPR051309">
    <property type="entry name" value="ABCF_ATPase"/>
</dbReference>
<comment type="caution">
    <text evidence="8">The sequence shown here is derived from an EMBL/GenBank/DDBJ whole genome shotgun (WGS) entry which is preliminary data.</text>
</comment>
<dbReference type="InterPro" id="IPR003593">
    <property type="entry name" value="AAA+_ATPase"/>
</dbReference>
<dbReference type="Pfam" id="PF00005">
    <property type="entry name" value="ABC_tran"/>
    <property type="match status" value="2"/>
</dbReference>
<dbReference type="OrthoDB" id="9762369at2"/>
<dbReference type="SMART" id="SM00382">
    <property type="entry name" value="AAA"/>
    <property type="match status" value="2"/>
</dbReference>
<dbReference type="Proteomes" id="UP000563426">
    <property type="component" value="Unassembled WGS sequence"/>
</dbReference>
<evidence type="ECO:0000259" key="6">
    <source>
        <dbReference type="PROSITE" id="PS50893"/>
    </source>
</evidence>
<evidence type="ECO:0000256" key="4">
    <source>
        <dbReference type="ARBA" id="ARBA00061551"/>
    </source>
</evidence>
<organism evidence="8 10">
    <name type="scientific">Corallococcus exercitus</name>
    <dbReference type="NCBI Taxonomy" id="2316736"/>
    <lineage>
        <taxon>Bacteria</taxon>
        <taxon>Pseudomonadati</taxon>
        <taxon>Myxococcota</taxon>
        <taxon>Myxococcia</taxon>
        <taxon>Myxococcales</taxon>
        <taxon>Cystobacterineae</taxon>
        <taxon>Myxococcaceae</taxon>
        <taxon>Corallococcus</taxon>
    </lineage>
</organism>
<dbReference type="RefSeq" id="WP_120529635.1">
    <property type="nucleotide sequence ID" value="NZ_JABFJV010000450.1"/>
</dbReference>
<proteinExistence type="inferred from homology"/>
<dbReference type="SUPFAM" id="SSF52540">
    <property type="entry name" value="P-loop containing nucleoside triphosphate hydrolases"/>
    <property type="match status" value="2"/>
</dbReference>
<feature type="domain" description="ABC transporter" evidence="6">
    <location>
        <begin position="317"/>
        <end position="531"/>
    </location>
</feature>
<keyword evidence="1" id="KW-0677">Repeat</keyword>
<sequence length="532" mass="59500">MFNVINVSKAYGPKKLFEEVNVAFSPGRRYGLTGPNGAGKSTFMKILAGDEEQDMGEIIRPRKLGILRQDHFRYENDRVIDVVLMGNRHLWAAMDEKNKLLAKADITEEDGNRLGELEGVIAEEDGYSAESDAATLLAGLGIEESFHEEPMRQLTGGLKLRVLLAQALFGKPEGLLLDEPTNNLDIDSIRWLENFLHAYEGVLITISHDRHFLNSICTHIADIDYETIIQYTGGYDDMVRQKSQLRTRVESETAEKKKKIAQLQDFVARFHAGTRASQVQSRIKQIDKLKTEDLKRSNIARPFIRFDQKVVSGRQTLMFEGLKKSFDGVPVIKPFKGLVCKGERICVIGRNAVGKSTLVKMLAGQLEPDAGTITWGHQATVGYLPQDHHGVIHKGTTCFGYLREISEKLTNEEISGVLGRMLFSGEERMKPTDTLSGGETVRVLLSKLMITQDNVLILDEPTNHLDLESIAALAEGLSKFEGTVICVTHDQELISEVATRIWSLEAGKEVLDFNGPYSEFMEKHADAAQKRR</sequence>
<dbReference type="PANTHER" id="PTHR42855:SF2">
    <property type="entry name" value="DRUG RESISTANCE ABC TRANSPORTER,ATP-BINDING PROTEIN"/>
    <property type="match status" value="1"/>
</dbReference>
<dbReference type="InterPro" id="IPR032781">
    <property type="entry name" value="ABC_tran_Xtn"/>
</dbReference>
<dbReference type="EMBL" id="JABFJW010000005">
    <property type="protein sequence ID" value="NOK07687.1"/>
    <property type="molecule type" value="Genomic_DNA"/>
</dbReference>
<evidence type="ECO:0000256" key="1">
    <source>
        <dbReference type="ARBA" id="ARBA00022737"/>
    </source>
</evidence>
<evidence type="ECO:0000313" key="9">
    <source>
        <dbReference type="Proteomes" id="UP000528460"/>
    </source>
</evidence>
<dbReference type="Gene3D" id="3.40.50.300">
    <property type="entry name" value="P-loop containing nucleotide triphosphate hydrolases"/>
    <property type="match status" value="2"/>
</dbReference>
<dbReference type="FunFam" id="3.40.50.300:FF:000070">
    <property type="entry name" value="Putative ABC transporter ATP-binding component"/>
    <property type="match status" value="1"/>
</dbReference>
<dbReference type="FunFam" id="3.40.50.300:FF:000011">
    <property type="entry name" value="Putative ABC transporter ATP-binding component"/>
    <property type="match status" value="1"/>
</dbReference>
<reference evidence="9 10" key="1">
    <citation type="submission" date="2020-05" db="EMBL/GenBank/DDBJ databases">
        <authorList>
            <person name="Whitworth D."/>
        </authorList>
    </citation>
    <scope>NUCLEOTIDE SEQUENCE [LARGE SCALE GENOMIC DNA]</scope>
    <source>
        <strain evidence="8 10">AB043B</strain>
        <strain evidence="7 9">CA046A</strain>
    </source>
</reference>
<keyword evidence="2" id="KW-0547">Nucleotide-binding</keyword>
<accession>A0A3A8H9S6</accession>
<protein>
    <recommendedName>
        <fullName evidence="5">Probable ATP-binding protein YbiT</fullName>
    </recommendedName>
</protein>
<evidence type="ECO:0000256" key="3">
    <source>
        <dbReference type="ARBA" id="ARBA00022840"/>
    </source>
</evidence>
<dbReference type="GO" id="GO:0005524">
    <property type="term" value="F:ATP binding"/>
    <property type="evidence" value="ECO:0007669"/>
    <property type="project" value="UniProtKB-KW"/>
</dbReference>
<evidence type="ECO:0000313" key="10">
    <source>
        <dbReference type="Proteomes" id="UP000563426"/>
    </source>
</evidence>
<evidence type="ECO:0000256" key="2">
    <source>
        <dbReference type="ARBA" id="ARBA00022741"/>
    </source>
</evidence>